<dbReference type="InterPro" id="IPR021255">
    <property type="entry name" value="DUF2807"/>
</dbReference>
<dbReference type="STRING" id="1125876.SAMN05443292_1864"/>
<sequence length="437" mass="46934">MKTNIQTHSNLLSTTKKAFVLIAFLFCAILNVSAQREKLDEIFDRYQDSDGITSIKIAKPMFSMLNKLNLGDGELDQIKPLLSKINGLKILVIEKPSGKMVDGKSVKSGLNYDGVQKDISSLLKGLHYEELMSVNSKENKIKFLSAGAKDGILDDLLLNISSNDNMVLMMLDGKISMDDVNNLVNETQNFTTSNSSNSNSSSSNVINRNSEERKVGKFTGLKVSSGIKVNFTQGNDQEIRVETDEDKMQYIATEVKAGILNIYVKETGKKNLNFNKIFVNVVAPEINDISATSGSSLTILNTLKGDKLNIESTSGSNLNGDFNISETVNLEVNSGANISANINAANLNFEGTSGSNATIKGKVSKANFKGTSAANCNAQNLNVENAFAQATSASTVSVNVSGNLKADASSGGKIRYKGNPTIDSNISKMSGGSLVKF</sequence>
<evidence type="ECO:0000256" key="1">
    <source>
        <dbReference type="SAM" id="MobiDB-lite"/>
    </source>
</evidence>
<evidence type="ECO:0000313" key="4">
    <source>
        <dbReference type="Proteomes" id="UP000198931"/>
    </source>
</evidence>
<dbReference type="Gene3D" id="2.160.20.120">
    <property type="match status" value="1"/>
</dbReference>
<dbReference type="Pfam" id="PF10988">
    <property type="entry name" value="DUF2807"/>
    <property type="match status" value="1"/>
</dbReference>
<accession>A0A1I3GIT3</accession>
<dbReference type="Proteomes" id="UP000198931">
    <property type="component" value="Unassembled WGS sequence"/>
</dbReference>
<gene>
    <name evidence="3" type="ORF">SAMN05443292_1864</name>
</gene>
<feature type="domain" description="Putative auto-transporter adhesin head GIN" evidence="2">
    <location>
        <begin position="218"/>
        <end position="420"/>
    </location>
</feature>
<dbReference type="EMBL" id="FOQT01000003">
    <property type="protein sequence ID" value="SFI23379.1"/>
    <property type="molecule type" value="Genomic_DNA"/>
</dbReference>
<dbReference type="RefSeq" id="WP_090079925.1">
    <property type="nucleotide sequence ID" value="NZ_FOQT01000003.1"/>
</dbReference>
<name>A0A1I3GIT3_9FLAO</name>
<reference evidence="3 4" key="1">
    <citation type="submission" date="2016-10" db="EMBL/GenBank/DDBJ databases">
        <authorList>
            <person name="de Groot N.N."/>
        </authorList>
    </citation>
    <scope>NUCLEOTIDE SEQUENCE [LARGE SCALE GENOMIC DNA]</scope>
    <source>
        <strain evidence="3 4">DSM 26000</strain>
    </source>
</reference>
<dbReference type="OrthoDB" id="1237646at2"/>
<dbReference type="Pfam" id="PF14060">
    <property type="entry name" value="DUF4252"/>
    <property type="match status" value="1"/>
</dbReference>
<organism evidence="3 4">
    <name type="scientific">Halpernia frigidisoli</name>
    <dbReference type="NCBI Taxonomy" id="1125876"/>
    <lineage>
        <taxon>Bacteria</taxon>
        <taxon>Pseudomonadati</taxon>
        <taxon>Bacteroidota</taxon>
        <taxon>Flavobacteriia</taxon>
        <taxon>Flavobacteriales</taxon>
        <taxon>Weeksellaceae</taxon>
        <taxon>Chryseobacterium group</taxon>
        <taxon>Halpernia</taxon>
    </lineage>
</organism>
<feature type="compositionally biased region" description="Low complexity" evidence="1">
    <location>
        <begin position="193"/>
        <end position="208"/>
    </location>
</feature>
<evidence type="ECO:0000313" key="3">
    <source>
        <dbReference type="EMBL" id="SFI23379.1"/>
    </source>
</evidence>
<feature type="region of interest" description="Disordered" evidence="1">
    <location>
        <begin position="189"/>
        <end position="209"/>
    </location>
</feature>
<dbReference type="InterPro" id="IPR025348">
    <property type="entry name" value="DUF4252"/>
</dbReference>
<evidence type="ECO:0000259" key="2">
    <source>
        <dbReference type="Pfam" id="PF10988"/>
    </source>
</evidence>
<protein>
    <recommendedName>
        <fullName evidence="2">Putative auto-transporter adhesin head GIN domain-containing protein</fullName>
    </recommendedName>
</protein>
<proteinExistence type="predicted"/>
<keyword evidence="4" id="KW-1185">Reference proteome</keyword>
<dbReference type="AlphaFoldDB" id="A0A1I3GIT3"/>